<reference evidence="2 3" key="1">
    <citation type="journal article" date="2013" name="Nat. Commun.">
        <title>Genome analysis reveals insights into physiology and longevity of the Brandt's bat Myotis brandtii.</title>
        <authorList>
            <person name="Seim I."/>
            <person name="Fang X."/>
            <person name="Xiong Z."/>
            <person name="Lobanov A.V."/>
            <person name="Huang Z."/>
            <person name="Ma S."/>
            <person name="Feng Y."/>
            <person name="Turanov A.A."/>
            <person name="Zhu Y."/>
            <person name="Lenz T.L."/>
            <person name="Gerashchenko M.V."/>
            <person name="Fan D."/>
            <person name="Hee Yim S."/>
            <person name="Yao X."/>
            <person name="Jordan D."/>
            <person name="Xiong Y."/>
            <person name="Ma Y."/>
            <person name="Lyapunov A.N."/>
            <person name="Chen G."/>
            <person name="Kulakova O.I."/>
            <person name="Sun Y."/>
            <person name="Lee S.G."/>
            <person name="Bronson R.T."/>
            <person name="Moskalev A.A."/>
            <person name="Sunyaev S.R."/>
            <person name="Zhang G."/>
            <person name="Krogh A."/>
            <person name="Wang J."/>
            <person name="Gladyshev V.N."/>
        </authorList>
    </citation>
    <scope>NUCLEOTIDE SEQUENCE [LARGE SCALE GENOMIC DNA]</scope>
</reference>
<organism evidence="2 3">
    <name type="scientific">Myotis brandtii</name>
    <name type="common">Brandt's bat</name>
    <dbReference type="NCBI Taxonomy" id="109478"/>
    <lineage>
        <taxon>Eukaryota</taxon>
        <taxon>Metazoa</taxon>
        <taxon>Chordata</taxon>
        <taxon>Craniata</taxon>
        <taxon>Vertebrata</taxon>
        <taxon>Euteleostomi</taxon>
        <taxon>Mammalia</taxon>
        <taxon>Eutheria</taxon>
        <taxon>Laurasiatheria</taxon>
        <taxon>Chiroptera</taxon>
        <taxon>Yangochiroptera</taxon>
        <taxon>Vespertilionidae</taxon>
        <taxon>Myotis</taxon>
    </lineage>
</organism>
<protein>
    <submittedName>
        <fullName evidence="2">Uncharacterized protein</fullName>
    </submittedName>
</protein>
<evidence type="ECO:0000313" key="2">
    <source>
        <dbReference type="EMBL" id="EPQ08779.1"/>
    </source>
</evidence>
<name>S7MW75_MYOBR</name>
<gene>
    <name evidence="2" type="ORF">D623_10000869</name>
</gene>
<dbReference type="Proteomes" id="UP000052978">
    <property type="component" value="Unassembled WGS sequence"/>
</dbReference>
<dbReference type="AlphaFoldDB" id="S7MW75"/>
<evidence type="ECO:0000256" key="1">
    <source>
        <dbReference type="SAM" id="MobiDB-lite"/>
    </source>
</evidence>
<accession>S7MW75</accession>
<sequence length="71" mass="7319">MALGTCQLFLQVQLEGSLGQGAGSSQRVQCSHFQTKSSVQLVSRLRKECGSGAGAGEASPARLSRPGAGWV</sequence>
<dbReference type="EMBL" id="KE162519">
    <property type="protein sequence ID" value="EPQ08779.1"/>
    <property type="molecule type" value="Genomic_DNA"/>
</dbReference>
<keyword evidence="3" id="KW-1185">Reference proteome</keyword>
<proteinExistence type="predicted"/>
<feature type="region of interest" description="Disordered" evidence="1">
    <location>
        <begin position="50"/>
        <end position="71"/>
    </location>
</feature>
<evidence type="ECO:0000313" key="3">
    <source>
        <dbReference type="Proteomes" id="UP000052978"/>
    </source>
</evidence>